<name>A0AAV9W5N2_9PEZI</name>
<evidence type="ECO:0000313" key="3">
    <source>
        <dbReference type="EMBL" id="KAK6501904.1"/>
    </source>
</evidence>
<reference evidence="3 4" key="1">
    <citation type="submission" date="2023-08" db="EMBL/GenBank/DDBJ databases">
        <authorList>
            <person name="Palmer J.M."/>
        </authorList>
    </citation>
    <scope>NUCLEOTIDE SEQUENCE [LARGE SCALE GENOMIC DNA]</scope>
    <source>
        <strain evidence="3 4">TWF481</strain>
    </source>
</reference>
<feature type="compositionally biased region" description="Gly residues" evidence="1">
    <location>
        <begin position="347"/>
        <end position="368"/>
    </location>
</feature>
<comment type="caution">
    <text evidence="3">The sequence shown here is derived from an EMBL/GenBank/DDBJ whole genome shotgun (WGS) entry which is preliminary data.</text>
</comment>
<accession>A0AAV9W5N2</accession>
<evidence type="ECO:0000256" key="1">
    <source>
        <dbReference type="SAM" id="MobiDB-lite"/>
    </source>
</evidence>
<keyword evidence="2" id="KW-1133">Transmembrane helix</keyword>
<proteinExistence type="predicted"/>
<dbReference type="Proteomes" id="UP001370758">
    <property type="component" value="Unassembled WGS sequence"/>
</dbReference>
<keyword evidence="4" id="KW-1185">Reference proteome</keyword>
<organism evidence="3 4">
    <name type="scientific">Arthrobotrys musiformis</name>
    <dbReference type="NCBI Taxonomy" id="47236"/>
    <lineage>
        <taxon>Eukaryota</taxon>
        <taxon>Fungi</taxon>
        <taxon>Dikarya</taxon>
        <taxon>Ascomycota</taxon>
        <taxon>Pezizomycotina</taxon>
        <taxon>Orbiliomycetes</taxon>
        <taxon>Orbiliales</taxon>
        <taxon>Orbiliaceae</taxon>
        <taxon>Arthrobotrys</taxon>
    </lineage>
</organism>
<protein>
    <submittedName>
        <fullName evidence="3">Uncharacterized protein</fullName>
    </submittedName>
</protein>
<keyword evidence="2" id="KW-0812">Transmembrane</keyword>
<dbReference type="EMBL" id="JAVHJL010000006">
    <property type="protein sequence ID" value="KAK6501904.1"/>
    <property type="molecule type" value="Genomic_DNA"/>
</dbReference>
<evidence type="ECO:0000313" key="4">
    <source>
        <dbReference type="Proteomes" id="UP001370758"/>
    </source>
</evidence>
<evidence type="ECO:0000256" key="2">
    <source>
        <dbReference type="SAM" id="Phobius"/>
    </source>
</evidence>
<dbReference type="AlphaFoldDB" id="A0AAV9W5N2"/>
<feature type="transmembrane region" description="Helical" evidence="2">
    <location>
        <begin position="12"/>
        <end position="37"/>
    </location>
</feature>
<gene>
    <name evidence="3" type="ORF">TWF481_009723</name>
</gene>
<feature type="region of interest" description="Disordered" evidence="1">
    <location>
        <begin position="316"/>
        <end position="409"/>
    </location>
</feature>
<keyword evidence="2" id="KW-0472">Membrane</keyword>
<sequence>MRVSSLHKSHQAYVVLTLIPSFILHVAFSSPLLPYYLKATNFTLPSNNSTLNSSSAVSLDVDVAPSSLSKPLAAETPAPGETPEANTSIAKKIVPVSLFYGYMGMIVKCLPVPDQFAIEAGILNGVVPPGWENVDSFQKAKWIAKFRVDIAEGYDKSSRRIGNRLIACRNCDCDQDEGCWCEAGLRTSLTRDGFDVHFRQRPVWEFQEAINRIHGTTRIANPDYQFTVPEEVAEFPGQTLTWTNGFDPREGHRLMGEYLWGPPAEAFEPPPAEAFEPPPYLYAPEGPALVGPPRTLGPPLYGHDDRLYVGDPEFPYEPEFPHEAGYDGGGESSREGAHGIFRNYDPWGGGGGGSGYGGSDYGGDGGSGIYKRNSVLKSDQEDNQGDAEAKDTKDTKAVDVKHAPDSIVV</sequence>
<feature type="compositionally biased region" description="Basic and acidic residues" evidence="1">
    <location>
        <begin position="387"/>
        <end position="409"/>
    </location>
</feature>